<dbReference type="AlphaFoldDB" id="A0A5U3ERS4"/>
<evidence type="ECO:0000313" key="3">
    <source>
        <dbReference type="Proteomes" id="UP000839575"/>
    </source>
</evidence>
<feature type="compositionally biased region" description="Basic and acidic residues" evidence="1">
    <location>
        <begin position="241"/>
        <end position="252"/>
    </location>
</feature>
<sequence length="266" mass="29265">MKVSKKFRVVTEGTTVDGRVLSRQQIQDMADTYDPKVYTAGVNIEHLNSPVPNSLFRNYGKVRSLSAEEVKGGMLDGKLGLHAVVELDDKLPELFGTGQKQYPSIEYYPRFSDTGKAYCAGLGFTDTPASLGTEIVKFSAGLVANEFAVGDEISLEFEDDDRQPTDNTPGLLARIRTMFSNQSRQHDVRFTDMEKAIELMAEKLQGVAEKLTTTEKPEKTATPEPGTDIQALRDELATLKEKLSNTDADPQHRPSATGVNALKTDC</sequence>
<gene>
    <name evidence="2" type="ORF">S301_08575</name>
</gene>
<dbReference type="Proteomes" id="UP000839575">
    <property type="component" value="Unassembled WGS sequence"/>
</dbReference>
<reference evidence="2 3" key="1">
    <citation type="submission" date="2018-07" db="EMBL/GenBank/DDBJ databases">
        <authorList>
            <consortium name="GenomeTrakr network: Whole genome sequencing for foodborne pathogen traceback"/>
        </authorList>
    </citation>
    <scope>NUCLEOTIDE SEQUENCE [LARGE SCALE GENOMIC DNA]</scope>
    <source>
        <strain evidence="2 3">CFSAN002851</strain>
    </source>
</reference>
<name>A0A5U3ERS4_SALET</name>
<evidence type="ECO:0000256" key="1">
    <source>
        <dbReference type="SAM" id="MobiDB-lite"/>
    </source>
</evidence>
<dbReference type="EMBL" id="AAGLPX010000013">
    <property type="protein sequence ID" value="EBP3998734.1"/>
    <property type="molecule type" value="Genomic_DNA"/>
</dbReference>
<evidence type="ECO:0000313" key="2">
    <source>
        <dbReference type="EMBL" id="EBP3998734.1"/>
    </source>
</evidence>
<comment type="caution">
    <text evidence="2">The sequence shown here is derived from an EMBL/GenBank/DDBJ whole genome shotgun (WGS) entry which is preliminary data.</text>
</comment>
<dbReference type="Pfam" id="PF05929">
    <property type="entry name" value="Phage_GPO"/>
    <property type="match status" value="1"/>
</dbReference>
<organism evidence="2 3">
    <name type="scientific">Salmonella enterica I</name>
    <dbReference type="NCBI Taxonomy" id="59201"/>
    <lineage>
        <taxon>Bacteria</taxon>
        <taxon>Pseudomonadati</taxon>
        <taxon>Pseudomonadota</taxon>
        <taxon>Gammaproteobacteria</taxon>
        <taxon>Enterobacterales</taxon>
        <taxon>Enterobacteriaceae</taxon>
        <taxon>Salmonella</taxon>
    </lineage>
</organism>
<protein>
    <submittedName>
        <fullName evidence="2">GPO family capsid scaffolding protein</fullName>
    </submittedName>
</protein>
<dbReference type="InterPro" id="IPR009228">
    <property type="entry name" value="Capsid_scaffold_GpO"/>
</dbReference>
<accession>A0A5U3ERS4</accession>
<feature type="region of interest" description="Disordered" evidence="1">
    <location>
        <begin position="241"/>
        <end position="266"/>
    </location>
</feature>
<proteinExistence type="predicted"/>